<evidence type="ECO:0000313" key="4">
    <source>
        <dbReference type="Proteomes" id="UP000327118"/>
    </source>
</evidence>
<dbReference type="Proteomes" id="UP000327118">
    <property type="component" value="Unassembled WGS sequence"/>
</dbReference>
<feature type="signal peptide" evidence="2">
    <location>
        <begin position="1"/>
        <end position="18"/>
    </location>
</feature>
<proteinExistence type="predicted"/>
<evidence type="ECO:0000256" key="1">
    <source>
        <dbReference type="SAM" id="MobiDB-lite"/>
    </source>
</evidence>
<accession>A0A5N6YX97</accession>
<organism evidence="3 4">
    <name type="scientific">Aspergillus coremiiformis</name>
    <dbReference type="NCBI Taxonomy" id="138285"/>
    <lineage>
        <taxon>Eukaryota</taxon>
        <taxon>Fungi</taxon>
        <taxon>Dikarya</taxon>
        <taxon>Ascomycota</taxon>
        <taxon>Pezizomycotina</taxon>
        <taxon>Eurotiomycetes</taxon>
        <taxon>Eurotiomycetidae</taxon>
        <taxon>Eurotiales</taxon>
        <taxon>Aspergillaceae</taxon>
        <taxon>Aspergillus</taxon>
        <taxon>Aspergillus subgen. Circumdati</taxon>
    </lineage>
</organism>
<keyword evidence="2" id="KW-0732">Signal</keyword>
<name>A0A5N6YX97_9EURO</name>
<keyword evidence="4" id="KW-1185">Reference proteome</keyword>
<protein>
    <submittedName>
        <fullName evidence="3">Uncharacterized protein</fullName>
    </submittedName>
</protein>
<evidence type="ECO:0000256" key="2">
    <source>
        <dbReference type="SAM" id="SignalP"/>
    </source>
</evidence>
<evidence type="ECO:0000313" key="3">
    <source>
        <dbReference type="EMBL" id="KAE8350061.1"/>
    </source>
</evidence>
<sequence>MKINLAALCLLILTLAAASPTTEPEEVDSVQATGAWNTSHAIKNATKTNPAANQATGIRRTVGAPANGATGLIRTARTGTGRPANARRNATKWITAASRATGTGIIAGVAASGAGTRIPIAKIGSGIRASARRFVSRIGGAGPVIGIGISVVVRGDGVITINRAVGIGIGIVVSVCVNDSGVSGLCLVALIQRQTSVRA</sequence>
<dbReference type="AlphaFoldDB" id="A0A5N6YX97"/>
<dbReference type="EMBL" id="ML739251">
    <property type="protein sequence ID" value="KAE8350061.1"/>
    <property type="molecule type" value="Genomic_DNA"/>
</dbReference>
<feature type="chain" id="PRO_5024843304" evidence="2">
    <location>
        <begin position="19"/>
        <end position="199"/>
    </location>
</feature>
<feature type="compositionally biased region" description="Polar residues" evidence="1">
    <location>
        <begin position="41"/>
        <end position="56"/>
    </location>
</feature>
<gene>
    <name evidence="3" type="ORF">BDV28DRAFT_151307</name>
</gene>
<reference evidence="4" key="1">
    <citation type="submission" date="2019-04" db="EMBL/GenBank/DDBJ databases">
        <title>Friends and foes A comparative genomics studyof 23 Aspergillus species from section Flavi.</title>
        <authorList>
            <consortium name="DOE Joint Genome Institute"/>
            <person name="Kjaerbolling I."/>
            <person name="Vesth T."/>
            <person name="Frisvad J.C."/>
            <person name="Nybo J.L."/>
            <person name="Theobald S."/>
            <person name="Kildgaard S."/>
            <person name="Isbrandt T."/>
            <person name="Kuo A."/>
            <person name="Sato A."/>
            <person name="Lyhne E.K."/>
            <person name="Kogle M.E."/>
            <person name="Wiebenga A."/>
            <person name="Kun R.S."/>
            <person name="Lubbers R.J."/>
            <person name="Makela M.R."/>
            <person name="Barry K."/>
            <person name="Chovatia M."/>
            <person name="Clum A."/>
            <person name="Daum C."/>
            <person name="Haridas S."/>
            <person name="He G."/>
            <person name="LaButti K."/>
            <person name="Lipzen A."/>
            <person name="Mondo S."/>
            <person name="Riley R."/>
            <person name="Salamov A."/>
            <person name="Simmons B.A."/>
            <person name="Magnuson J.K."/>
            <person name="Henrissat B."/>
            <person name="Mortensen U.H."/>
            <person name="Larsen T.O."/>
            <person name="Devries R.P."/>
            <person name="Grigoriev I.V."/>
            <person name="Machida M."/>
            <person name="Baker S.E."/>
            <person name="Andersen M.R."/>
        </authorList>
    </citation>
    <scope>NUCLEOTIDE SEQUENCE [LARGE SCALE GENOMIC DNA]</scope>
    <source>
        <strain evidence="4">CBS 553.77</strain>
    </source>
</reference>
<feature type="region of interest" description="Disordered" evidence="1">
    <location>
        <begin position="41"/>
        <end position="60"/>
    </location>
</feature>